<reference evidence="1 2" key="1">
    <citation type="submission" date="2019-05" db="EMBL/GenBank/DDBJ databases">
        <title>Another draft genome of Portunus trituberculatus and its Hox gene families provides insights of decapod evolution.</title>
        <authorList>
            <person name="Jeong J.-H."/>
            <person name="Song I."/>
            <person name="Kim S."/>
            <person name="Choi T."/>
            <person name="Kim D."/>
            <person name="Ryu S."/>
            <person name="Kim W."/>
        </authorList>
    </citation>
    <scope>NUCLEOTIDE SEQUENCE [LARGE SCALE GENOMIC DNA]</scope>
    <source>
        <tissue evidence="1">Muscle</tissue>
    </source>
</reference>
<evidence type="ECO:0000313" key="2">
    <source>
        <dbReference type="Proteomes" id="UP000324222"/>
    </source>
</evidence>
<name>A0A5B7K2Z1_PORTR</name>
<keyword evidence="2" id="KW-1185">Reference proteome</keyword>
<proteinExistence type="predicted"/>
<dbReference type="Proteomes" id="UP000324222">
    <property type="component" value="Unassembled WGS sequence"/>
</dbReference>
<accession>A0A5B7K2Z1</accession>
<comment type="caution">
    <text evidence="1">The sequence shown here is derived from an EMBL/GenBank/DDBJ whole genome shotgun (WGS) entry which is preliminary data.</text>
</comment>
<organism evidence="1 2">
    <name type="scientific">Portunus trituberculatus</name>
    <name type="common">Swimming crab</name>
    <name type="synonym">Neptunus trituberculatus</name>
    <dbReference type="NCBI Taxonomy" id="210409"/>
    <lineage>
        <taxon>Eukaryota</taxon>
        <taxon>Metazoa</taxon>
        <taxon>Ecdysozoa</taxon>
        <taxon>Arthropoda</taxon>
        <taxon>Crustacea</taxon>
        <taxon>Multicrustacea</taxon>
        <taxon>Malacostraca</taxon>
        <taxon>Eumalacostraca</taxon>
        <taxon>Eucarida</taxon>
        <taxon>Decapoda</taxon>
        <taxon>Pleocyemata</taxon>
        <taxon>Brachyura</taxon>
        <taxon>Eubrachyura</taxon>
        <taxon>Portunoidea</taxon>
        <taxon>Portunidae</taxon>
        <taxon>Portuninae</taxon>
        <taxon>Portunus</taxon>
    </lineage>
</organism>
<dbReference type="AlphaFoldDB" id="A0A5B7K2Z1"/>
<gene>
    <name evidence="1" type="ORF">E2C01_098428</name>
</gene>
<dbReference type="EMBL" id="VSRR010133265">
    <property type="protein sequence ID" value="MPD02823.1"/>
    <property type="molecule type" value="Genomic_DNA"/>
</dbReference>
<evidence type="ECO:0000313" key="1">
    <source>
        <dbReference type="EMBL" id="MPD02823.1"/>
    </source>
</evidence>
<protein>
    <submittedName>
        <fullName evidence="1">Uncharacterized protein</fullName>
    </submittedName>
</protein>
<sequence>MKLEGAREARRLVEIALATSLSSIMKASISVSTPLPGSVGHAMFVVMKNLRSSPIVSFPRVVTFAWR</sequence>